<dbReference type="GO" id="GO:0020037">
    <property type="term" value="F:heme binding"/>
    <property type="evidence" value="ECO:0007669"/>
    <property type="project" value="InterPro"/>
</dbReference>
<dbReference type="EMBL" id="HBGE01103683">
    <property type="protein sequence ID" value="CAD9185023.1"/>
    <property type="molecule type" value="Transcribed_RNA"/>
</dbReference>
<dbReference type="SUPFAM" id="SSF48264">
    <property type="entry name" value="Cytochrome P450"/>
    <property type="match status" value="1"/>
</dbReference>
<sequence>MGAWCSSPPAASKGGDVVLDAAFPVLIRGAKGLRDADGGGESDPYCLCKVGPVGSTWEEKDDRTLRRSHFKQGQSAPVWNFAVAYGKDLVAGAELEVRVRDEDHLGSHDDLGSVRVPISQLETHVGELRDYDLTGDQATGSIALMTGPRVEDALLEQVKEGPSRGADTSDVLWWWSVAEALGQFVSLKANLAKYYFEMLGFLAAGQLPGATGLRNWFLRRSSDRKGRDTYRWAGPFPENCITYSGHAEVAEKLRSLGQRLGTNDNDGDAYRGNFLGFQLLNGALWPEKADRVIGLAETQQSHAFCRAVIAKLVGPPPEGRWTPELVRQMAAGFWRGRTSVSSDDFKPWTTQVLHKIHLGLDLTWEEAQDFTKFQSRALLIIPFPGLTPDNALWGTLGIDKVLATKAEWLARYKAALREILPEEARAWSGEQLTLAASFVMDSLLFAGGASVPTVLSYCMAVPWTAWGRDNLPASFKLRRSTIWPYVMETVRRFPPVAGVPYRDRSFGGSKPDQDVFCNVMMTAFDPRVWKDHEKFILRPLEDYARNSLLWAEAAMAPDNASPNSHACPAKDLSVRMPVEFLTGFLQAALGSDEQVQKDAPLDFSTWEISPDSVIINEYQPLPSFTLQRKGS</sequence>
<evidence type="ECO:0000259" key="1">
    <source>
        <dbReference type="PROSITE" id="PS50004"/>
    </source>
</evidence>
<organism evidence="2">
    <name type="scientific">Alexandrium catenella</name>
    <name type="common">Red tide dinoflagellate</name>
    <name type="synonym">Gonyaulax catenella</name>
    <dbReference type="NCBI Taxonomy" id="2925"/>
    <lineage>
        <taxon>Eukaryota</taxon>
        <taxon>Sar</taxon>
        <taxon>Alveolata</taxon>
        <taxon>Dinophyceae</taxon>
        <taxon>Gonyaulacales</taxon>
        <taxon>Pyrocystaceae</taxon>
        <taxon>Alexandrium</taxon>
    </lineage>
</organism>
<proteinExistence type="predicted"/>
<protein>
    <recommendedName>
        <fullName evidence="1">C2 domain-containing protein</fullName>
    </recommendedName>
</protein>
<dbReference type="GO" id="GO:0004497">
    <property type="term" value="F:monooxygenase activity"/>
    <property type="evidence" value="ECO:0007669"/>
    <property type="project" value="InterPro"/>
</dbReference>
<feature type="domain" description="C2" evidence="1">
    <location>
        <begin position="4"/>
        <end position="132"/>
    </location>
</feature>
<dbReference type="InterPro" id="IPR035892">
    <property type="entry name" value="C2_domain_sf"/>
</dbReference>
<dbReference type="InterPro" id="IPR036396">
    <property type="entry name" value="Cyt_P450_sf"/>
</dbReference>
<evidence type="ECO:0000313" key="2">
    <source>
        <dbReference type="EMBL" id="CAD9185023.1"/>
    </source>
</evidence>
<dbReference type="GO" id="GO:0005506">
    <property type="term" value="F:iron ion binding"/>
    <property type="evidence" value="ECO:0007669"/>
    <property type="project" value="InterPro"/>
</dbReference>
<dbReference type="Gene3D" id="2.60.40.150">
    <property type="entry name" value="C2 domain"/>
    <property type="match status" value="1"/>
</dbReference>
<dbReference type="SUPFAM" id="SSF49562">
    <property type="entry name" value="C2 domain (Calcium/lipid-binding domain, CaLB)"/>
    <property type="match status" value="1"/>
</dbReference>
<accession>A0A7S1WSW0</accession>
<reference evidence="2" key="1">
    <citation type="submission" date="2021-01" db="EMBL/GenBank/DDBJ databases">
        <authorList>
            <person name="Corre E."/>
            <person name="Pelletier E."/>
            <person name="Niang G."/>
            <person name="Scheremetjew M."/>
            <person name="Finn R."/>
            <person name="Kale V."/>
            <person name="Holt S."/>
            <person name="Cochrane G."/>
            <person name="Meng A."/>
            <person name="Brown T."/>
            <person name="Cohen L."/>
        </authorList>
    </citation>
    <scope>NUCLEOTIDE SEQUENCE</scope>
    <source>
        <strain evidence="2">OF101</strain>
    </source>
</reference>
<dbReference type="PROSITE" id="PS50004">
    <property type="entry name" value="C2"/>
    <property type="match status" value="1"/>
</dbReference>
<gene>
    <name evidence="2" type="ORF">ACAT0790_LOCUS61797</name>
</gene>
<name>A0A7S1WSW0_ALECA</name>
<dbReference type="Pfam" id="PF00168">
    <property type="entry name" value="C2"/>
    <property type="match status" value="1"/>
</dbReference>
<dbReference type="InterPro" id="IPR000008">
    <property type="entry name" value="C2_dom"/>
</dbReference>
<dbReference type="CDD" id="cd00030">
    <property type="entry name" value="C2"/>
    <property type="match status" value="1"/>
</dbReference>
<dbReference type="AlphaFoldDB" id="A0A7S1WSW0"/>
<dbReference type="SMART" id="SM00239">
    <property type="entry name" value="C2"/>
    <property type="match status" value="1"/>
</dbReference>
<dbReference type="GO" id="GO:0016705">
    <property type="term" value="F:oxidoreductase activity, acting on paired donors, with incorporation or reduction of molecular oxygen"/>
    <property type="evidence" value="ECO:0007669"/>
    <property type="project" value="InterPro"/>
</dbReference>